<evidence type="ECO:0000313" key="1">
    <source>
        <dbReference type="EMBL" id="PVI06990.1"/>
    </source>
</evidence>
<evidence type="ECO:0008006" key="3">
    <source>
        <dbReference type="Google" id="ProtNLM"/>
    </source>
</evidence>
<name>A0A2V1EC85_9PLEO</name>
<dbReference type="AlphaFoldDB" id="A0A2V1EC85"/>
<gene>
    <name evidence="1" type="ORF">DM02DRAFT_489510</name>
</gene>
<protein>
    <recommendedName>
        <fullName evidence="3">P-loop containing nucleoside triphosphate hydrolase protein</fullName>
    </recommendedName>
</protein>
<dbReference type="EMBL" id="KZ805306">
    <property type="protein sequence ID" value="PVI06990.1"/>
    <property type="molecule type" value="Genomic_DNA"/>
</dbReference>
<dbReference type="InterPro" id="IPR027417">
    <property type="entry name" value="P-loop_NTPase"/>
</dbReference>
<dbReference type="STRING" id="97972.A0A2V1EC85"/>
<keyword evidence="2" id="KW-1185">Reference proteome</keyword>
<reference evidence="1 2" key="1">
    <citation type="journal article" date="2018" name="Sci. Rep.">
        <title>Comparative genomics provides insights into the lifestyle and reveals functional heterogeneity of dark septate endophytic fungi.</title>
        <authorList>
            <person name="Knapp D.G."/>
            <person name="Nemeth J.B."/>
            <person name="Barry K."/>
            <person name="Hainaut M."/>
            <person name="Henrissat B."/>
            <person name="Johnson J."/>
            <person name="Kuo A."/>
            <person name="Lim J.H.P."/>
            <person name="Lipzen A."/>
            <person name="Nolan M."/>
            <person name="Ohm R.A."/>
            <person name="Tamas L."/>
            <person name="Grigoriev I.V."/>
            <person name="Spatafora J.W."/>
            <person name="Nagy L.G."/>
            <person name="Kovacs G.M."/>
        </authorList>
    </citation>
    <scope>NUCLEOTIDE SEQUENCE [LARGE SCALE GENOMIC DNA]</scope>
    <source>
        <strain evidence="1 2">DSE2036</strain>
    </source>
</reference>
<dbReference type="OrthoDB" id="2316594at2759"/>
<dbReference type="SUPFAM" id="SSF52540">
    <property type="entry name" value="P-loop containing nucleoside triphosphate hydrolases"/>
    <property type="match status" value="1"/>
</dbReference>
<evidence type="ECO:0000313" key="2">
    <source>
        <dbReference type="Proteomes" id="UP000244855"/>
    </source>
</evidence>
<dbReference type="Gene3D" id="3.40.50.300">
    <property type="entry name" value="P-loop containing nucleotide triphosphate hydrolases"/>
    <property type="match status" value="1"/>
</dbReference>
<sequence>IKPILLNTSTPWSAFLCGSQGSGKSHALSCMLENCLLDDEKVGRNPNPLAGIVFHYDSSQTSGVCEAAYLCSDIKTRVLVSKSNYGNLKKQYDQVVMDHKGDMSVEKLEIHPSHLNTERVKTLMAVGNDGEMPLYMHVIIKILREMAEKSGGVDVFDYRLFKKRLAEEGFMDRQAPALKMRLDLLESFVDTPKSQSWAKNKATTRNLLQGQPGVLTIIDLTDPVIDAETACVLFDICLSIFLSQTQEEIGRIVGLDEAHNYMSETSTAATQFTTRLLKSVREQRHQGTRVVIATQEPTINTALLDLCSITMVHRCTSPAWVAVLKQHIAGLHLSGRPNEDVFRRVVRLGLGESLLFCPMAAVGIDERGALQRMDDGFLKVRTRKRVTADGGLSRLA</sequence>
<accession>A0A2V1EC85</accession>
<feature type="non-terminal residue" evidence="1">
    <location>
        <position position="1"/>
    </location>
</feature>
<organism evidence="1 2">
    <name type="scientific">Periconia macrospinosa</name>
    <dbReference type="NCBI Taxonomy" id="97972"/>
    <lineage>
        <taxon>Eukaryota</taxon>
        <taxon>Fungi</taxon>
        <taxon>Dikarya</taxon>
        <taxon>Ascomycota</taxon>
        <taxon>Pezizomycotina</taxon>
        <taxon>Dothideomycetes</taxon>
        <taxon>Pleosporomycetidae</taxon>
        <taxon>Pleosporales</taxon>
        <taxon>Massarineae</taxon>
        <taxon>Periconiaceae</taxon>
        <taxon>Periconia</taxon>
    </lineage>
</organism>
<feature type="non-terminal residue" evidence="1">
    <location>
        <position position="396"/>
    </location>
</feature>
<dbReference type="Proteomes" id="UP000244855">
    <property type="component" value="Unassembled WGS sequence"/>
</dbReference>
<proteinExistence type="predicted"/>